<proteinExistence type="predicted"/>
<evidence type="ECO:0000256" key="2">
    <source>
        <dbReference type="ARBA" id="ARBA00022490"/>
    </source>
</evidence>
<dbReference type="EMBL" id="JACVVK020000008">
    <property type="protein sequence ID" value="KAK7506009.1"/>
    <property type="molecule type" value="Genomic_DNA"/>
</dbReference>
<reference evidence="5 6" key="1">
    <citation type="journal article" date="2023" name="Sci. Data">
        <title>Genome assembly of the Korean intertidal mud-creeper Batillaria attramentaria.</title>
        <authorList>
            <person name="Patra A.K."/>
            <person name="Ho P.T."/>
            <person name="Jun S."/>
            <person name="Lee S.J."/>
            <person name="Kim Y."/>
            <person name="Won Y.J."/>
        </authorList>
    </citation>
    <scope>NUCLEOTIDE SEQUENCE [LARGE SCALE GENOMIC DNA]</scope>
    <source>
        <strain evidence="5">Wonlab-2016</strain>
    </source>
</reference>
<dbReference type="InterPro" id="IPR043596">
    <property type="entry name" value="CFAP53/TCHP"/>
</dbReference>
<feature type="coiled-coil region" evidence="4">
    <location>
        <begin position="355"/>
        <end position="407"/>
    </location>
</feature>
<comment type="caution">
    <text evidence="5">The sequence shown here is derived from an EMBL/GenBank/DDBJ whole genome shotgun (WGS) entry which is preliminary data.</text>
</comment>
<organism evidence="5 6">
    <name type="scientific">Batillaria attramentaria</name>
    <dbReference type="NCBI Taxonomy" id="370345"/>
    <lineage>
        <taxon>Eukaryota</taxon>
        <taxon>Metazoa</taxon>
        <taxon>Spiralia</taxon>
        <taxon>Lophotrochozoa</taxon>
        <taxon>Mollusca</taxon>
        <taxon>Gastropoda</taxon>
        <taxon>Caenogastropoda</taxon>
        <taxon>Sorbeoconcha</taxon>
        <taxon>Cerithioidea</taxon>
        <taxon>Batillariidae</taxon>
        <taxon>Batillaria</taxon>
    </lineage>
</organism>
<evidence type="ECO:0000256" key="4">
    <source>
        <dbReference type="SAM" id="Coils"/>
    </source>
</evidence>
<name>A0ABD0M2H6_9CAEN</name>
<keyword evidence="2" id="KW-0963">Cytoplasm</keyword>
<dbReference type="AlphaFoldDB" id="A0ABD0M2H6"/>
<keyword evidence="6" id="KW-1185">Reference proteome</keyword>
<feature type="coiled-coil region" evidence="4">
    <location>
        <begin position="164"/>
        <end position="298"/>
    </location>
</feature>
<dbReference type="Proteomes" id="UP001519460">
    <property type="component" value="Unassembled WGS sequence"/>
</dbReference>
<accession>A0ABD0M2H6</accession>
<sequence>MALPSSSGFWTNRKGIYERAIVRHRNHENDFRQRWSETADYFQKNNNAAAKQQAWSSEKTYQDSMDAYKKSCERDLKAMKLKRRQEKLRELFLEESRSLEAELKGMSRQNYDRVEAMKERAEGLRSAREEKRKRIAEEKLYDHWQQNNPDIRQVQSELLKDHVIDQWSHQIEEAEMKEEKKLREEKELRDHLKKQMLELKQREEEAEELKYQQEILLRDQWEMERLEAERREKEEQRKRMDLGRALLHQHKAQMMRKSRRIQEELEQDRQLLEMMIEKEKEEISLQTARREKAQVIEDQLRVEKAREAELDTLFQDEAARMWLKREGEWERERMARQRLMDEVLEGRQEQINAKLEEVQLRQQESLERREQLLQEIEIANQLTRREQEKAKAEQEALKHNLKEQETDRMRKRGYTPRLTMSHLYPPFLSLQLAGKKQAWM</sequence>
<comment type="subcellular location">
    <subcellularLocation>
        <location evidence="1">Cytoplasm</location>
        <location evidence="1">Cytoskeleton</location>
    </subcellularLocation>
</comment>
<keyword evidence="4" id="KW-0175">Coiled coil</keyword>
<gene>
    <name evidence="5" type="ORF">BaRGS_00002731</name>
</gene>
<dbReference type="PANTHER" id="PTHR31183:SF2">
    <property type="entry name" value="TRICHOPLEIN KERATIN FILAMENT-BINDING PROTEIN"/>
    <property type="match status" value="1"/>
</dbReference>
<dbReference type="PANTHER" id="PTHR31183">
    <property type="entry name" value="TRICHOPLEIN KERATIN FILAMENT-BINDING PROTEIN FAMILY MEMBER"/>
    <property type="match status" value="1"/>
</dbReference>
<evidence type="ECO:0008006" key="7">
    <source>
        <dbReference type="Google" id="ProtNLM"/>
    </source>
</evidence>
<dbReference type="GO" id="GO:0005856">
    <property type="term" value="C:cytoskeleton"/>
    <property type="evidence" value="ECO:0007669"/>
    <property type="project" value="UniProtKB-SubCell"/>
</dbReference>
<evidence type="ECO:0000256" key="3">
    <source>
        <dbReference type="ARBA" id="ARBA00023212"/>
    </source>
</evidence>
<protein>
    <recommendedName>
        <fullName evidence="7">Trichoplein keratin filament-binding protein</fullName>
    </recommendedName>
</protein>
<keyword evidence="3" id="KW-0206">Cytoskeleton</keyword>
<evidence type="ECO:0000313" key="5">
    <source>
        <dbReference type="EMBL" id="KAK7506009.1"/>
    </source>
</evidence>
<evidence type="ECO:0000313" key="6">
    <source>
        <dbReference type="Proteomes" id="UP001519460"/>
    </source>
</evidence>
<evidence type="ECO:0000256" key="1">
    <source>
        <dbReference type="ARBA" id="ARBA00004245"/>
    </source>
</evidence>